<gene>
    <name evidence="1" type="ORF">SAMN05660461_1054</name>
</gene>
<proteinExistence type="predicted"/>
<dbReference type="RefSeq" id="WP_079468347.1">
    <property type="nucleotide sequence ID" value="NZ_FUZZ01000001.1"/>
</dbReference>
<evidence type="ECO:0008006" key="3">
    <source>
        <dbReference type="Google" id="ProtNLM"/>
    </source>
</evidence>
<reference evidence="1 2" key="1">
    <citation type="submission" date="2017-02" db="EMBL/GenBank/DDBJ databases">
        <authorList>
            <person name="Peterson S.W."/>
        </authorList>
    </citation>
    <scope>NUCLEOTIDE SEQUENCE [LARGE SCALE GENOMIC DNA]</scope>
    <source>
        <strain evidence="1 2">DSM 18108</strain>
    </source>
</reference>
<dbReference type="Gene3D" id="3.40.50.12370">
    <property type="match status" value="1"/>
</dbReference>
<evidence type="ECO:0000313" key="1">
    <source>
        <dbReference type="EMBL" id="SKC97947.1"/>
    </source>
</evidence>
<organism evidence="1 2">
    <name type="scientific">Chitinophaga ginsengisegetis</name>
    <dbReference type="NCBI Taxonomy" id="393003"/>
    <lineage>
        <taxon>Bacteria</taxon>
        <taxon>Pseudomonadati</taxon>
        <taxon>Bacteroidota</taxon>
        <taxon>Chitinophagia</taxon>
        <taxon>Chitinophagales</taxon>
        <taxon>Chitinophagaceae</taxon>
        <taxon>Chitinophaga</taxon>
    </lineage>
</organism>
<sequence>MKKMITVLDGLNYSSSAVEYAVFIAQQEMAHLVGVFPEDITYRSYALYDLVDESGVSDQRIRDYADKDKQTRARSVERFELACQEAGLNYSVHKDQDIALDAILHESIYADLMIISSKETFNRRKEDPPSHFLKHLIAEAVCPILLVPSAFKGLDKSVMLYDGSPSSVYAIRMFDYTLPSLKYKPVKVVSVKSPSSDLHLPDGKLMKEFMKRHYPDASYHVLQGIPWEVIPDYLQKGHSSTIVVLGAYHRSRLSRWFHPSMADALMSALACPLFIAHCK</sequence>
<evidence type="ECO:0000313" key="2">
    <source>
        <dbReference type="Proteomes" id="UP000190166"/>
    </source>
</evidence>
<keyword evidence="2" id="KW-1185">Reference proteome</keyword>
<dbReference type="AlphaFoldDB" id="A0A1T5NBY9"/>
<dbReference type="SUPFAM" id="SSF52402">
    <property type="entry name" value="Adenine nucleotide alpha hydrolases-like"/>
    <property type="match status" value="2"/>
</dbReference>
<name>A0A1T5NBY9_9BACT</name>
<dbReference type="EMBL" id="FUZZ01000001">
    <property type="protein sequence ID" value="SKC97947.1"/>
    <property type="molecule type" value="Genomic_DNA"/>
</dbReference>
<dbReference type="Proteomes" id="UP000190166">
    <property type="component" value="Unassembled WGS sequence"/>
</dbReference>
<protein>
    <recommendedName>
        <fullName evidence="3">Nucleotide-binding universal stress protein, UspA family</fullName>
    </recommendedName>
</protein>
<dbReference type="STRING" id="393003.SAMN05660461_1054"/>
<accession>A0A1T5NBY9</accession>